<feature type="domain" description="LYR motif-containing protein Cup1-like N-terminal" evidence="2">
    <location>
        <begin position="13"/>
        <end position="97"/>
    </location>
</feature>
<feature type="compositionally biased region" description="Polar residues" evidence="1">
    <location>
        <begin position="261"/>
        <end position="272"/>
    </location>
</feature>
<dbReference type="OrthoDB" id="198652at2759"/>
<dbReference type="InterPro" id="IPR036412">
    <property type="entry name" value="HAD-like_sf"/>
</dbReference>
<dbReference type="InterPro" id="IPR023214">
    <property type="entry name" value="HAD_sf"/>
</dbReference>
<dbReference type="Pfam" id="PF20263">
    <property type="entry name" value="LYRM2-like"/>
    <property type="match status" value="1"/>
</dbReference>
<dbReference type="InterPro" id="IPR010021">
    <property type="entry name" value="PGPP1/Gep4"/>
</dbReference>
<dbReference type="NCBIfam" id="TIGR01668">
    <property type="entry name" value="YqeG_hyp_ppase"/>
    <property type="match status" value="1"/>
</dbReference>
<evidence type="ECO:0000313" key="3">
    <source>
        <dbReference type="EMBL" id="CAI2166268.1"/>
    </source>
</evidence>
<dbReference type="Gene3D" id="3.40.50.1000">
    <property type="entry name" value="HAD superfamily/HAD-like"/>
    <property type="match status" value="1"/>
</dbReference>
<gene>
    <name evidence="3" type="ORF">FWILDA_LOCUS2487</name>
</gene>
<dbReference type="PANTHER" id="PTHR19288:SF25">
    <property type="entry name" value="PHOSPHATIDYLGLYCEROPHOSPHATASE GEP4, MITOCHONDRIAL"/>
    <property type="match status" value="1"/>
</dbReference>
<dbReference type="AlphaFoldDB" id="A0A9W4SF56"/>
<sequence length="538" mass="61454">MINLIRRQQILSLYKQILKESSKFFDNNARNFLKERARIRFKEYKKETNEKRITKKCAEARKALNQLKRANVFDVKAVIRVLELTYGRSGPKRHELLKPYIDYPSPPPRPFLRKVPRTAPPRISPPLQSLLSSQDKSLYPILPEPKHKPLHPCRKANIMWWHYSKIMKQVMPPVTEEELEILEQKAGKGTLTSEGLARVGRNFKDKSNTNNNVTILRLPNIPNMPKTPRDLVKESFLKIKKSDKNDPKSHIEANKADKNNINRPINPPDTSKNFVISKSPWADGRPIPLVKKIDWKGLNLEEVENQIGGDIRNINFYKLKSIGITALAFDKDNTLASPYSNELYPPFKDAWKEGKEVFGNENIAVVSNSAGTGDDPGFIQAEAVEKNLGVYVLRHKLKKPSCGHELISHFAAHNPHTIAVIGDRMFTDVLFGNLNGMFTIFTRNIISEQRDNFMAAMVRRVEYRILDYYVSKEQTTEKLANNISVSEINIYNIIENIILGTEINSTSTIFTSSIKTETNSQGNKIFKQKGIPTFDTTT</sequence>
<dbReference type="SUPFAM" id="SSF56784">
    <property type="entry name" value="HAD-like"/>
    <property type="match status" value="1"/>
</dbReference>
<dbReference type="PANTHER" id="PTHR19288">
    <property type="entry name" value="4-NITROPHENYLPHOSPHATASE-RELATED"/>
    <property type="match status" value="1"/>
</dbReference>
<accession>A0A9W4SF56</accession>
<dbReference type="Proteomes" id="UP001153678">
    <property type="component" value="Unassembled WGS sequence"/>
</dbReference>
<evidence type="ECO:0000259" key="2">
    <source>
        <dbReference type="Pfam" id="PF20263"/>
    </source>
</evidence>
<reference evidence="3" key="1">
    <citation type="submission" date="2022-08" db="EMBL/GenBank/DDBJ databases">
        <authorList>
            <person name="Kallberg Y."/>
            <person name="Tangrot J."/>
            <person name="Rosling A."/>
        </authorList>
    </citation>
    <scope>NUCLEOTIDE SEQUENCE</scope>
    <source>
        <strain evidence="3">Wild A</strain>
    </source>
</reference>
<evidence type="ECO:0000256" key="1">
    <source>
        <dbReference type="SAM" id="MobiDB-lite"/>
    </source>
</evidence>
<name>A0A9W4SF56_9GLOM</name>
<dbReference type="EMBL" id="CAMKVN010000290">
    <property type="protein sequence ID" value="CAI2166268.1"/>
    <property type="molecule type" value="Genomic_DNA"/>
</dbReference>
<comment type="caution">
    <text evidence="3">The sequence shown here is derived from an EMBL/GenBank/DDBJ whole genome shotgun (WGS) entry which is preliminary data.</text>
</comment>
<dbReference type="GO" id="GO:0008962">
    <property type="term" value="F:phosphatidylglycerophosphatase activity"/>
    <property type="evidence" value="ECO:0007669"/>
    <property type="project" value="InterPro"/>
</dbReference>
<protein>
    <submittedName>
        <fullName evidence="3">11915_t:CDS:1</fullName>
    </submittedName>
</protein>
<dbReference type="CDD" id="cd20273">
    <property type="entry name" value="Complex1_LYR_unchar"/>
    <property type="match status" value="1"/>
</dbReference>
<dbReference type="InterPro" id="IPR046896">
    <property type="entry name" value="Cup1-like_N"/>
</dbReference>
<dbReference type="Pfam" id="PF09419">
    <property type="entry name" value="PGP_phosphatase"/>
    <property type="match status" value="1"/>
</dbReference>
<feature type="region of interest" description="Disordered" evidence="1">
    <location>
        <begin position="243"/>
        <end position="272"/>
    </location>
</feature>
<evidence type="ECO:0000313" key="4">
    <source>
        <dbReference type="Proteomes" id="UP001153678"/>
    </source>
</evidence>
<feature type="compositionally biased region" description="Basic and acidic residues" evidence="1">
    <location>
        <begin position="243"/>
        <end position="260"/>
    </location>
</feature>
<keyword evidence="4" id="KW-1185">Reference proteome</keyword>
<organism evidence="3 4">
    <name type="scientific">Funneliformis geosporum</name>
    <dbReference type="NCBI Taxonomy" id="1117311"/>
    <lineage>
        <taxon>Eukaryota</taxon>
        <taxon>Fungi</taxon>
        <taxon>Fungi incertae sedis</taxon>
        <taxon>Mucoromycota</taxon>
        <taxon>Glomeromycotina</taxon>
        <taxon>Glomeromycetes</taxon>
        <taxon>Glomerales</taxon>
        <taxon>Glomeraceae</taxon>
        <taxon>Funneliformis</taxon>
    </lineage>
</organism>
<proteinExistence type="predicted"/>
<dbReference type="GO" id="GO:0005737">
    <property type="term" value="C:cytoplasm"/>
    <property type="evidence" value="ECO:0007669"/>
    <property type="project" value="TreeGrafter"/>
</dbReference>
<dbReference type="InterPro" id="IPR027706">
    <property type="entry name" value="PGP_Pase"/>
</dbReference>